<sequence>MTDRDPERGAVDVLLGALTGTALLPFVQAIATKGGEDAYAKIKHVLSRKGRRRAKGEIKDVGTVTLVFPEERIVLRVPATMTATASEQLAQVRLPARRDEWLRISRDQATSRWVVLACDPPEELAH</sequence>
<dbReference type="Proteomes" id="UP000675781">
    <property type="component" value="Unassembled WGS sequence"/>
</dbReference>
<accession>A0A941EL95</accession>
<reference evidence="1" key="1">
    <citation type="submission" date="2021-04" db="EMBL/GenBank/DDBJ databases">
        <title>Genome based classification of Actinospica acidithermotolerans sp. nov., an actinobacterium isolated from an Indonesian hot spring.</title>
        <authorList>
            <person name="Kusuma A.B."/>
            <person name="Putra K.E."/>
            <person name="Nafisah S."/>
            <person name="Loh J."/>
            <person name="Nouioui I."/>
            <person name="Goodfellow M."/>
        </authorList>
    </citation>
    <scope>NUCLEOTIDE SEQUENCE</scope>
    <source>
        <strain evidence="1">CSCA 57</strain>
    </source>
</reference>
<evidence type="ECO:0000313" key="1">
    <source>
        <dbReference type="EMBL" id="MBR7833401.1"/>
    </source>
</evidence>
<organism evidence="1 2">
    <name type="scientific">Actinospica durhamensis</name>
    <dbReference type="NCBI Taxonomy" id="1508375"/>
    <lineage>
        <taxon>Bacteria</taxon>
        <taxon>Bacillati</taxon>
        <taxon>Actinomycetota</taxon>
        <taxon>Actinomycetes</taxon>
        <taxon>Catenulisporales</taxon>
        <taxon>Actinospicaceae</taxon>
        <taxon>Actinospica</taxon>
    </lineage>
</organism>
<gene>
    <name evidence="1" type="ORF">KDL01_09000</name>
</gene>
<keyword evidence="2" id="KW-1185">Reference proteome</keyword>
<name>A0A941EL95_9ACTN</name>
<protein>
    <submittedName>
        <fullName evidence="1">Uncharacterized protein</fullName>
    </submittedName>
</protein>
<comment type="caution">
    <text evidence="1">The sequence shown here is derived from an EMBL/GenBank/DDBJ whole genome shotgun (WGS) entry which is preliminary data.</text>
</comment>
<dbReference type="EMBL" id="JAGSOG010000029">
    <property type="protein sequence ID" value="MBR7833401.1"/>
    <property type="molecule type" value="Genomic_DNA"/>
</dbReference>
<proteinExistence type="predicted"/>
<evidence type="ECO:0000313" key="2">
    <source>
        <dbReference type="Proteomes" id="UP000675781"/>
    </source>
</evidence>
<dbReference type="AlphaFoldDB" id="A0A941EL95"/>
<dbReference type="RefSeq" id="WP_212527923.1">
    <property type="nucleotide sequence ID" value="NZ_JAGSOG010000029.1"/>
</dbReference>